<dbReference type="PROSITE" id="PS50041">
    <property type="entry name" value="C_TYPE_LECTIN_2"/>
    <property type="match status" value="2"/>
</dbReference>
<reference evidence="4 5" key="1">
    <citation type="journal article" date="1998" name="Science">
        <title>Genome sequence of the nematode C. elegans: a platform for investigating biology.</title>
        <authorList>
            <consortium name="The C. elegans sequencing consortium"/>
            <person name="Sulson J.E."/>
            <person name="Waterston R."/>
        </authorList>
    </citation>
    <scope>NUCLEOTIDE SEQUENCE [LARGE SCALE GENOMIC DNA]</scope>
    <source>
        <strain evidence="4 5">Bristol N2</strain>
    </source>
</reference>
<evidence type="ECO:0000256" key="2">
    <source>
        <dbReference type="SAM" id="Phobius"/>
    </source>
</evidence>
<dbReference type="PANTHER" id="PTHR22991">
    <property type="entry name" value="PROTEIN CBG13490"/>
    <property type="match status" value="1"/>
</dbReference>
<organism evidence="4 5">
    <name type="scientific">Caenorhabditis elegans</name>
    <dbReference type="NCBI Taxonomy" id="6239"/>
    <lineage>
        <taxon>Eukaryota</taxon>
        <taxon>Metazoa</taxon>
        <taxon>Ecdysozoa</taxon>
        <taxon>Nematoda</taxon>
        <taxon>Chromadorea</taxon>
        <taxon>Rhabditida</taxon>
        <taxon>Rhabditina</taxon>
        <taxon>Rhabditomorpha</taxon>
        <taxon>Rhabditoidea</taxon>
        <taxon>Rhabditidae</taxon>
        <taxon>Peloderinae</taxon>
        <taxon>Caenorhabditis</taxon>
    </lineage>
</organism>
<keyword evidence="2" id="KW-1133">Transmembrane helix</keyword>
<dbReference type="UCSC" id="T20B3.16">
    <property type="organism name" value="c. elegans"/>
</dbReference>
<feature type="domain" description="C-type lectin" evidence="3">
    <location>
        <begin position="104"/>
        <end position="225"/>
    </location>
</feature>
<dbReference type="InterPro" id="IPR016187">
    <property type="entry name" value="CTDL_fold"/>
</dbReference>
<dbReference type="PANTHER" id="PTHR22991:SF44">
    <property type="entry name" value="C-TYPE LECTIN-RELATED"/>
    <property type="match status" value="1"/>
</dbReference>
<dbReference type="GeneID" id="3565454"/>
<dbReference type="OrthoDB" id="2142683at2759"/>
<dbReference type="SUPFAM" id="SSF56436">
    <property type="entry name" value="C-type lectin-like"/>
    <property type="match status" value="2"/>
</dbReference>
<sequence>MPNLPPVLGKLNQFLHLHWKIILIVVTFELVIIIGTAYFTYVLSSHAACETDKFTSSAIQTSTVSTFKETTTTSDISATTRPVTTSSTQAPPNNLTCSVGFLLINGKCWQLLTWGDYRSNVDYDCWGKGGSTLLTIRNQQENDALVNFVSDIYYENFWLGLVCKGNTTSSCIWDKFSGTAEGYDNFAPGHPNVTIGECVTINTRGSRVGQWESCSCNVYMYFVCELPPTINDNNCYNNYNNHCYLRYDKDKAYSIADAQKFCKTKCANVVSINSANENRYVQSIYYIKDGYITLGAAVLDRDDIYWLDGSTSTYNNIRNYNNGTCAEMLLSWDTGYWTTTECSSNGWFLCKRPAGIECLN</sequence>
<evidence type="ECO:0000259" key="3">
    <source>
        <dbReference type="PROSITE" id="PS50041"/>
    </source>
</evidence>
<protein>
    <submittedName>
        <fullName evidence="4">C-type lectin domain-containing protein</fullName>
    </submittedName>
</protein>
<proteinExistence type="predicted"/>
<feature type="transmembrane region" description="Helical" evidence="2">
    <location>
        <begin position="21"/>
        <end position="43"/>
    </location>
</feature>
<dbReference type="InParanoid" id="Q4ZGE4"/>
<dbReference type="InterPro" id="IPR001304">
    <property type="entry name" value="C-type_lectin-like"/>
</dbReference>
<dbReference type="Gene3D" id="3.10.100.10">
    <property type="entry name" value="Mannose-Binding Protein A, subunit A"/>
    <property type="match status" value="2"/>
</dbReference>
<keyword evidence="2" id="KW-0472">Membrane</keyword>
<keyword evidence="1" id="KW-1015">Disulfide bond</keyword>
<dbReference type="Proteomes" id="UP000001940">
    <property type="component" value="Chromosome V"/>
</dbReference>
<dbReference type="OMA" id="CVTINTR"/>
<evidence type="ECO:0000313" key="4">
    <source>
        <dbReference type="EMBL" id="CAI94505.2"/>
    </source>
</evidence>
<keyword evidence="5" id="KW-1185">Reference proteome</keyword>
<dbReference type="eggNOG" id="KOG4297">
    <property type="taxonomic scope" value="Eukaryota"/>
</dbReference>
<dbReference type="CDD" id="cd00037">
    <property type="entry name" value="CLECT"/>
    <property type="match status" value="2"/>
</dbReference>
<dbReference type="SMR" id="Q4ZGE4"/>
<keyword evidence="2" id="KW-0812">Transmembrane</keyword>
<dbReference type="InterPro" id="IPR016186">
    <property type="entry name" value="C-type_lectin-like/link_sf"/>
</dbReference>
<accession>Q4ZGE4</accession>
<dbReference type="CTD" id="3565454"/>
<dbReference type="KEGG" id="cel:CELE_T20B3.16"/>
<evidence type="ECO:0000256" key="1">
    <source>
        <dbReference type="ARBA" id="ARBA00023157"/>
    </source>
</evidence>
<dbReference type="HOGENOM" id="CLU_037161_1_0_1"/>
<name>Q4ZGE4_CAEEL</name>
<feature type="domain" description="C-type lectin" evidence="3">
    <location>
        <begin position="239"/>
        <end position="351"/>
    </location>
</feature>
<dbReference type="SMART" id="SM00034">
    <property type="entry name" value="CLECT"/>
    <property type="match status" value="2"/>
</dbReference>
<dbReference type="PaxDb" id="6239-T20B3.16"/>
<dbReference type="AlphaFoldDB" id="Q4ZGE4"/>
<dbReference type="InterPro" id="IPR050976">
    <property type="entry name" value="Snaclec"/>
</dbReference>
<dbReference type="PhylomeDB" id="Q4ZGE4"/>
<dbReference type="EMBL" id="BX284605">
    <property type="protein sequence ID" value="CAI94505.2"/>
    <property type="molecule type" value="Genomic_DNA"/>
</dbReference>
<dbReference type="Pfam" id="PF00059">
    <property type="entry name" value="Lectin_C"/>
    <property type="match status" value="2"/>
</dbReference>
<evidence type="ECO:0000313" key="5">
    <source>
        <dbReference type="Proteomes" id="UP000001940"/>
    </source>
</evidence>
<dbReference type="AGR" id="WB:WBGene00044332"/>
<dbReference type="FunCoup" id="Q4ZGE4">
    <property type="interactions" value="11"/>
</dbReference>
<dbReference type="RefSeq" id="NP_001024150.2">
    <property type="nucleotide sequence ID" value="NM_001028979.4"/>
</dbReference>
<evidence type="ECO:0000313" key="6">
    <source>
        <dbReference type="WormBase" id="T20B3.16"/>
    </source>
</evidence>
<dbReference type="WormBase" id="T20B3.16">
    <property type="protein sequence ID" value="CE41023"/>
    <property type="gene ID" value="WBGene00044332"/>
    <property type="gene designation" value="clec-36"/>
</dbReference>
<dbReference type="Bgee" id="WBGene00044332">
    <property type="expression patterns" value="Expressed in larva and 2 other cell types or tissues"/>
</dbReference>
<gene>
    <name evidence="4 6" type="primary">clec-36</name>
    <name evidence="4" type="ORF">CELE_T20B3.16</name>
    <name evidence="6" type="ORF">T20B3.16</name>
</gene>